<comment type="subcellular location">
    <subcellularLocation>
        <location evidence="11">Mitochondrion matrix</location>
    </subcellularLocation>
    <subcellularLocation>
        <location evidence="11">Nucleus</location>
    </subcellularLocation>
    <subcellularLocation>
        <location evidence="11">Cytoplasm</location>
    </subcellularLocation>
    <text evidence="11">Predominantly in the mitochondria and in the nucleus.</text>
</comment>
<comment type="function">
    <text evidence="11">Specifically methylates the N1 position of guanosine-37 in various cytoplasmic and mitochondrial tRNAs. Methylation is not dependent on the nature of the nucleoside 5' of the target nucleoside. This is the first step in the biosynthesis of wybutosine (yW), a modified base adjacent to the anticodon of tRNAs and required for accurate decoding.</text>
</comment>
<dbReference type="EC" id="2.1.1.228" evidence="11"/>
<dbReference type="KEGG" id="tpal:117650360"/>
<keyword evidence="3 11" id="KW-0489">Methyltransferase</keyword>
<dbReference type="GeneID" id="117650360"/>
<dbReference type="PANTHER" id="PTHR23245">
    <property type="entry name" value="TRNA METHYLTRANSFERASE"/>
    <property type="match status" value="1"/>
</dbReference>
<keyword evidence="13" id="KW-1185">Reference proteome</keyword>
<feature type="binding site" evidence="11">
    <location>
        <position position="256"/>
    </location>
    <ligand>
        <name>S-adenosyl-L-methionine</name>
        <dbReference type="ChEBI" id="CHEBI:59789"/>
    </ligand>
</feature>
<dbReference type="GO" id="GO:0002939">
    <property type="term" value="P:tRNA N1-guanine methylation"/>
    <property type="evidence" value="ECO:0007669"/>
    <property type="project" value="TreeGrafter"/>
</dbReference>
<sequence length="463" mass="52456">MRRGVIKSIQTAIAGLFQSFAVGSNCLSMTMLSLQDCVLEKDLLLPPSSVNGMKILDREKFSKSIYVPYLLVSKENIPNTLKVTKKYLLKMPNLNPVQTIEGSSDKKIILDPFKLMDCLASDEKEKLGGLKDNDFKMCEIILSYENWLAEGILKTVLPQDQEGVSSWSTIGHIIHVNLRDHLLDYKHLIGQVLLDKNKQARSVVNKANSIDSTFRTFQIELLAGDENMLTQVKENHCKFEFDFSKVYWNPRLVGEHERVVNEIDSGSILYDVFAGVGPFAVPAAKKKCRVLANDLNPESFKWLQHNVKSNKVSDRVTVFNKDGADFIRSDIKADLEKYWSGDNHKPCHITMNLPAMAVEFLKNFKFLFLESEKPSTFISPIVHVYCFIKNAEDSSKAAQELVEHHLGTELNENLKKVFLVRTVSNNKDMMRVSFSLPENILFGNDSDEPATKKVCIRDGSEQN</sequence>
<gene>
    <name evidence="14" type="primary">LOC117650360</name>
</gene>
<keyword evidence="4 11" id="KW-0808">Transferase</keyword>
<protein>
    <recommendedName>
        <fullName evidence="11">tRNA (guanine(37)-N1)-methyltransferase</fullName>
        <ecNumber evidence="11">2.1.1.228</ecNumber>
    </recommendedName>
    <alternativeName>
        <fullName evidence="11">M1G-methyltransferase</fullName>
    </alternativeName>
    <alternativeName>
        <fullName evidence="11">tRNA [GM37] methyltransferase</fullName>
    </alternativeName>
    <alternativeName>
        <fullName evidence="11">tRNA methyltransferase 5 homolog</fullName>
    </alternativeName>
</protein>
<evidence type="ECO:0000256" key="11">
    <source>
        <dbReference type="HAMAP-Rule" id="MF_03152"/>
    </source>
</evidence>
<evidence type="ECO:0000256" key="4">
    <source>
        <dbReference type="ARBA" id="ARBA00022679"/>
    </source>
</evidence>
<feature type="binding site" evidence="11">
    <location>
        <position position="352"/>
    </location>
    <ligand>
        <name>S-adenosyl-L-methionine</name>
        <dbReference type="ChEBI" id="CHEBI:59789"/>
    </ligand>
</feature>
<keyword evidence="6 11" id="KW-0819">tRNA processing</keyword>
<dbReference type="InterPro" id="IPR029063">
    <property type="entry name" value="SAM-dependent_MTases_sf"/>
</dbReference>
<dbReference type="RefSeq" id="XP_034249624.1">
    <property type="nucleotide sequence ID" value="XM_034393733.1"/>
</dbReference>
<dbReference type="HAMAP" id="MF_03152">
    <property type="entry name" value="TRM5"/>
    <property type="match status" value="1"/>
</dbReference>
<dbReference type="PROSITE" id="PS51684">
    <property type="entry name" value="SAM_MT_TRM5_TYW2"/>
    <property type="match status" value="1"/>
</dbReference>
<evidence type="ECO:0000256" key="2">
    <source>
        <dbReference type="ARBA" id="ARBA00022490"/>
    </source>
</evidence>
<dbReference type="Proteomes" id="UP000515158">
    <property type="component" value="Unplaced"/>
</dbReference>
<comment type="similarity">
    <text evidence="11">Belongs to the TRM5 / TYW2 family.</text>
</comment>
<dbReference type="GO" id="GO:0070901">
    <property type="term" value="P:mitochondrial tRNA methylation"/>
    <property type="evidence" value="ECO:0007669"/>
    <property type="project" value="TreeGrafter"/>
</dbReference>
<dbReference type="PANTHER" id="PTHR23245:SF36">
    <property type="entry name" value="TRNA (GUANINE(37)-N1)-METHYLTRANSFERASE"/>
    <property type="match status" value="1"/>
</dbReference>
<evidence type="ECO:0000256" key="7">
    <source>
        <dbReference type="ARBA" id="ARBA00023128"/>
    </source>
</evidence>
<comment type="function">
    <text evidence="9">Involved in mitochondrial tRNA methylation. Specifically methylates the N1 position of guanosine-37 in various tRNAs. Methylation is not dependent on the nature of the nucleoside 5' of the target nucleoside. This is the first step in the biosynthesis of wybutosine (yW), a modified base adjacent to the anticodon of tRNAs and required for accurate decoding.</text>
</comment>
<dbReference type="InterPro" id="IPR056744">
    <property type="entry name" value="TRM5/TYW2-like_N"/>
</dbReference>
<comment type="similarity">
    <text evidence="1">Belongs to the class I-like SAM-binding methyltransferase superfamily. TRM5/TYW2 family.</text>
</comment>
<feature type="binding site" evidence="11">
    <location>
        <begin position="294"/>
        <end position="295"/>
    </location>
    <ligand>
        <name>S-adenosyl-L-methionine</name>
        <dbReference type="ChEBI" id="CHEBI:59789"/>
    </ligand>
</feature>
<dbReference type="GO" id="GO:0052906">
    <property type="term" value="F:tRNA (guanine(37)-N1)-methyltransferase activity"/>
    <property type="evidence" value="ECO:0007669"/>
    <property type="project" value="UniProtKB-UniRule"/>
</dbReference>
<evidence type="ECO:0000256" key="5">
    <source>
        <dbReference type="ARBA" id="ARBA00022691"/>
    </source>
</evidence>
<keyword evidence="2 11" id="KW-0963">Cytoplasm</keyword>
<dbReference type="FunCoup" id="A0A6P8ZWV4">
    <property type="interactions" value="1092"/>
</dbReference>
<dbReference type="GO" id="GO:0005759">
    <property type="term" value="C:mitochondrial matrix"/>
    <property type="evidence" value="ECO:0007669"/>
    <property type="project" value="UniProtKB-SubCell"/>
</dbReference>
<evidence type="ECO:0000259" key="12">
    <source>
        <dbReference type="PROSITE" id="PS51684"/>
    </source>
</evidence>
<evidence type="ECO:0000256" key="3">
    <source>
        <dbReference type="ARBA" id="ARBA00022603"/>
    </source>
</evidence>
<dbReference type="InterPro" id="IPR025792">
    <property type="entry name" value="tRNA_Gua_MeTrfase_euk"/>
</dbReference>
<dbReference type="Pfam" id="PF25133">
    <property type="entry name" value="TYW2_N_2"/>
    <property type="match status" value="1"/>
</dbReference>
<feature type="binding site" evidence="11">
    <location>
        <begin position="322"/>
        <end position="323"/>
    </location>
    <ligand>
        <name>S-adenosyl-L-methionine</name>
        <dbReference type="ChEBI" id="CHEBI:59789"/>
    </ligand>
</feature>
<dbReference type="InterPro" id="IPR056743">
    <property type="entry name" value="TRM5-TYW2-like_MTfase"/>
</dbReference>
<dbReference type="AlphaFoldDB" id="A0A6P8ZWV4"/>
<dbReference type="SUPFAM" id="SSF53335">
    <property type="entry name" value="S-adenosyl-L-methionine-dependent methyltransferases"/>
    <property type="match status" value="1"/>
</dbReference>
<accession>A0A6P8ZWV4</accession>
<dbReference type="CDD" id="cd02440">
    <property type="entry name" value="AdoMet_MTases"/>
    <property type="match status" value="1"/>
</dbReference>
<evidence type="ECO:0000256" key="9">
    <source>
        <dbReference type="ARBA" id="ARBA00045951"/>
    </source>
</evidence>
<feature type="domain" description="SAM-dependent methyltransferase TRM5/TYW2-type" evidence="12">
    <location>
        <begin position="167"/>
        <end position="438"/>
    </location>
</feature>
<evidence type="ECO:0000256" key="10">
    <source>
        <dbReference type="ARBA" id="ARBA00047783"/>
    </source>
</evidence>
<name>A0A6P8ZWV4_THRPL</name>
<evidence type="ECO:0000313" key="14">
    <source>
        <dbReference type="RefSeq" id="XP_034249624.1"/>
    </source>
</evidence>
<keyword evidence="7 11" id="KW-0496">Mitochondrion</keyword>
<organism evidence="14">
    <name type="scientific">Thrips palmi</name>
    <name type="common">Melon thrips</name>
    <dbReference type="NCBI Taxonomy" id="161013"/>
    <lineage>
        <taxon>Eukaryota</taxon>
        <taxon>Metazoa</taxon>
        <taxon>Ecdysozoa</taxon>
        <taxon>Arthropoda</taxon>
        <taxon>Hexapoda</taxon>
        <taxon>Insecta</taxon>
        <taxon>Pterygota</taxon>
        <taxon>Neoptera</taxon>
        <taxon>Paraneoptera</taxon>
        <taxon>Thysanoptera</taxon>
        <taxon>Terebrantia</taxon>
        <taxon>Thripoidea</taxon>
        <taxon>Thripidae</taxon>
        <taxon>Thrips</taxon>
    </lineage>
</organism>
<evidence type="ECO:0000256" key="8">
    <source>
        <dbReference type="ARBA" id="ARBA00023242"/>
    </source>
</evidence>
<dbReference type="GO" id="GO:0005634">
    <property type="term" value="C:nucleus"/>
    <property type="evidence" value="ECO:0007669"/>
    <property type="project" value="UniProtKB-SubCell"/>
</dbReference>
<evidence type="ECO:0000256" key="6">
    <source>
        <dbReference type="ARBA" id="ARBA00022694"/>
    </source>
</evidence>
<dbReference type="Gene3D" id="3.30.300.110">
    <property type="entry name" value="Met-10+ protein-like domains"/>
    <property type="match status" value="1"/>
</dbReference>
<reference evidence="14" key="1">
    <citation type="submission" date="2025-08" db="UniProtKB">
        <authorList>
            <consortium name="RefSeq"/>
        </authorList>
    </citation>
    <scope>IDENTIFICATION</scope>
    <source>
        <tissue evidence="14">Total insect</tissue>
    </source>
</reference>
<evidence type="ECO:0000313" key="13">
    <source>
        <dbReference type="Proteomes" id="UP000515158"/>
    </source>
</evidence>
<dbReference type="Gene3D" id="3.40.50.150">
    <property type="entry name" value="Vaccinia Virus protein VP39"/>
    <property type="match status" value="1"/>
</dbReference>
<keyword evidence="8 11" id="KW-0539">Nucleus</keyword>
<evidence type="ECO:0000256" key="1">
    <source>
        <dbReference type="ARBA" id="ARBA00009775"/>
    </source>
</evidence>
<proteinExistence type="inferred from homology"/>
<comment type="catalytic activity">
    <reaction evidence="10 11">
        <text>guanosine(37) in tRNA + S-adenosyl-L-methionine = N(1)-methylguanosine(37) in tRNA + S-adenosyl-L-homocysteine + H(+)</text>
        <dbReference type="Rhea" id="RHEA:36899"/>
        <dbReference type="Rhea" id="RHEA-COMP:10145"/>
        <dbReference type="Rhea" id="RHEA-COMP:10147"/>
        <dbReference type="ChEBI" id="CHEBI:15378"/>
        <dbReference type="ChEBI" id="CHEBI:57856"/>
        <dbReference type="ChEBI" id="CHEBI:59789"/>
        <dbReference type="ChEBI" id="CHEBI:73542"/>
        <dbReference type="ChEBI" id="CHEBI:74269"/>
        <dbReference type="EC" id="2.1.1.228"/>
    </reaction>
</comment>
<dbReference type="FunFam" id="3.30.300.110:FF:000001">
    <property type="entry name" value="tRNA (guanine(37)-N1)-methyltransferase"/>
    <property type="match status" value="1"/>
</dbReference>
<dbReference type="InterPro" id="IPR030382">
    <property type="entry name" value="MeTrfase_TRM5/TYW2"/>
</dbReference>
<dbReference type="InParanoid" id="A0A6P8ZWV4"/>
<dbReference type="Pfam" id="PF02475">
    <property type="entry name" value="TRM5-TYW2_MTfase"/>
    <property type="match status" value="1"/>
</dbReference>
<comment type="subunit">
    <text evidence="11">Monomer.</text>
</comment>
<dbReference type="OrthoDB" id="408788at2759"/>
<keyword evidence="5 11" id="KW-0949">S-adenosyl-L-methionine</keyword>